<dbReference type="PANTHER" id="PTHR12087:SF0">
    <property type="entry name" value="ORIGIN RECOGNITION COMPLEX SUBUNIT 4"/>
    <property type="match status" value="1"/>
</dbReference>
<dbReference type="Proteomes" id="UP000030762">
    <property type="component" value="Unassembled WGS sequence"/>
</dbReference>
<dbReference type="Pfam" id="PF14629">
    <property type="entry name" value="ORC4_C"/>
    <property type="match status" value="1"/>
</dbReference>
<dbReference type="STRING" id="1156394.T0RX21"/>
<sequence length="701" mass="76149">MDFAESFLANLYDEEEKHVDLDDHPPPGASKKRKLTSPREANPRLHLAFAAAPLLSPIVHRSAMAPPKAMPDEAAPLCLGKQEENRDPANSSLETSVSSVGSLDNNLLADLLPTGASPALSSASPALVAGKDAAPNETLDAFELPPPILAIPPSIKPVVEPSVVPPPLLVVVSEAPPAIEAAATTADAPAAEVSSALAPAPASALPSTESSRKVSEDESVASVEAPSSVEDDDDADAIAAEVEAEFEADEIAAEVEAEFAQSDKVEAMTLSDDDVNQIKLVLKTSIAKQHASSGSSLIGLETHVAQVESLLERTIVHGENQSALLVGSVGNGKRSILQKAVHQLQTAYATAHPFHLVHLSGSLFSNEVEAFREIVQQLSPDGAIGQRSVAFFNMYDFMKQLLLEKALLKEAVVFVLDDFDAFVSESKAKQLLLYNLLDWMQTKDVRIGLLGVSSNFNIISQLEKRVKSRFSNFQIVVLRQPMKSILQLLWMTLQLRAHEWPLTNPPPAAYFTAYEEALHFALFDAASSLLPELQYWYDLGKPTHVFLRVAHVAVNTLTPTSPLLGQSHFETAMAQLAPPHQLQTLQGITTRELTLLLAMIALERVGRSSYSFEMVFQECNLFYRKHSLKSPGRLDALKALDNLHSLQLIHHMSGSTTAAQQVQPEFRLLQLTLRASVILDAIKHKRIACTTLIEQWALNGL</sequence>
<dbReference type="AlphaFoldDB" id="T0RX21"/>
<keyword evidence="4" id="KW-0238">DNA-binding</keyword>
<keyword evidence="9" id="KW-1185">Reference proteome</keyword>
<evidence type="ECO:0000256" key="5">
    <source>
        <dbReference type="ARBA" id="ARBA00023242"/>
    </source>
</evidence>
<dbReference type="SUPFAM" id="SSF52540">
    <property type="entry name" value="P-loop containing nucleoside triphosphate hydrolases"/>
    <property type="match status" value="1"/>
</dbReference>
<dbReference type="Gene3D" id="3.40.50.300">
    <property type="entry name" value="P-loop containing nucleotide triphosphate hydrolases"/>
    <property type="match status" value="1"/>
</dbReference>
<dbReference type="eggNOG" id="KOG2228">
    <property type="taxonomic scope" value="Eukaryota"/>
</dbReference>
<dbReference type="InterPro" id="IPR016527">
    <property type="entry name" value="ORC4"/>
</dbReference>
<dbReference type="InParanoid" id="T0RX21"/>
<feature type="region of interest" description="Disordered" evidence="6">
    <location>
        <begin position="15"/>
        <end position="42"/>
    </location>
</feature>
<feature type="region of interest" description="Disordered" evidence="6">
    <location>
        <begin position="198"/>
        <end position="234"/>
    </location>
</feature>
<evidence type="ECO:0000256" key="4">
    <source>
        <dbReference type="ARBA" id="ARBA00023125"/>
    </source>
</evidence>
<dbReference type="OrthoDB" id="343623at2759"/>
<dbReference type="InterPro" id="IPR027417">
    <property type="entry name" value="P-loop_NTPase"/>
</dbReference>
<dbReference type="OMA" id="RIACTTL"/>
<dbReference type="InterPro" id="IPR032705">
    <property type="entry name" value="ORC4_C"/>
</dbReference>
<evidence type="ECO:0000256" key="6">
    <source>
        <dbReference type="SAM" id="MobiDB-lite"/>
    </source>
</evidence>
<dbReference type="GO" id="GO:0006270">
    <property type="term" value="P:DNA replication initiation"/>
    <property type="evidence" value="ECO:0007669"/>
    <property type="project" value="TreeGrafter"/>
</dbReference>
<comment type="subcellular location">
    <subcellularLocation>
        <location evidence="1">Nucleus</location>
    </subcellularLocation>
</comment>
<evidence type="ECO:0000313" key="9">
    <source>
        <dbReference type="Proteomes" id="UP000030762"/>
    </source>
</evidence>
<gene>
    <name evidence="8" type="ORF">SDRG_05340</name>
</gene>
<dbReference type="PANTHER" id="PTHR12087">
    <property type="entry name" value="ORIGIN RECOGNITION COMPLEX SUBUNIT 4"/>
    <property type="match status" value="1"/>
</dbReference>
<feature type="domain" description="Origin recognition complex subunit 4 C-terminal" evidence="7">
    <location>
        <begin position="508"/>
        <end position="679"/>
    </location>
</feature>
<evidence type="ECO:0000256" key="3">
    <source>
        <dbReference type="ARBA" id="ARBA00022705"/>
    </source>
</evidence>
<feature type="compositionally biased region" description="Basic and acidic residues" evidence="6">
    <location>
        <begin position="15"/>
        <end position="25"/>
    </location>
</feature>
<reference evidence="8 9" key="1">
    <citation type="submission" date="2012-04" db="EMBL/GenBank/DDBJ databases">
        <title>The Genome Sequence of Saprolegnia declina VS20.</title>
        <authorList>
            <consortium name="The Broad Institute Genome Sequencing Platform"/>
            <person name="Russ C."/>
            <person name="Nusbaum C."/>
            <person name="Tyler B."/>
            <person name="van West P."/>
            <person name="Dieguez-Uribeondo J."/>
            <person name="de Bruijn I."/>
            <person name="Tripathy S."/>
            <person name="Jiang R."/>
            <person name="Young S.K."/>
            <person name="Zeng Q."/>
            <person name="Gargeya S."/>
            <person name="Fitzgerald M."/>
            <person name="Haas B."/>
            <person name="Abouelleil A."/>
            <person name="Alvarado L."/>
            <person name="Arachchi H.M."/>
            <person name="Berlin A."/>
            <person name="Chapman S.B."/>
            <person name="Goldberg J."/>
            <person name="Griggs A."/>
            <person name="Gujja S."/>
            <person name="Hansen M."/>
            <person name="Howarth C."/>
            <person name="Imamovic A."/>
            <person name="Larimer J."/>
            <person name="McCowen C."/>
            <person name="Montmayeur A."/>
            <person name="Murphy C."/>
            <person name="Neiman D."/>
            <person name="Pearson M."/>
            <person name="Priest M."/>
            <person name="Roberts A."/>
            <person name="Saif S."/>
            <person name="Shea T."/>
            <person name="Sisk P."/>
            <person name="Sykes S."/>
            <person name="Wortman J."/>
            <person name="Nusbaum C."/>
            <person name="Birren B."/>
        </authorList>
    </citation>
    <scope>NUCLEOTIDE SEQUENCE [LARGE SCALE GENOMIC DNA]</scope>
    <source>
        <strain evidence="8 9">VS20</strain>
    </source>
</reference>
<feature type="compositionally biased region" description="Low complexity" evidence="6">
    <location>
        <begin position="198"/>
        <end position="209"/>
    </location>
</feature>
<comment type="similarity">
    <text evidence="2">Belongs to the ORC4 family.</text>
</comment>
<proteinExistence type="inferred from homology"/>
<accession>T0RX21</accession>
<dbReference type="GO" id="GO:0003688">
    <property type="term" value="F:DNA replication origin binding"/>
    <property type="evidence" value="ECO:0007669"/>
    <property type="project" value="TreeGrafter"/>
</dbReference>
<keyword evidence="3" id="KW-0235">DNA replication</keyword>
<evidence type="ECO:0000256" key="2">
    <source>
        <dbReference type="ARBA" id="ARBA00005334"/>
    </source>
</evidence>
<dbReference type="EMBL" id="JH767145">
    <property type="protein sequence ID" value="EQC37113.1"/>
    <property type="molecule type" value="Genomic_DNA"/>
</dbReference>
<dbReference type="GO" id="GO:0005664">
    <property type="term" value="C:nuclear origin of replication recognition complex"/>
    <property type="evidence" value="ECO:0007669"/>
    <property type="project" value="TreeGrafter"/>
</dbReference>
<dbReference type="GeneID" id="19946067"/>
<evidence type="ECO:0000256" key="1">
    <source>
        <dbReference type="ARBA" id="ARBA00004123"/>
    </source>
</evidence>
<name>T0RX21_SAPDV</name>
<keyword evidence="5" id="KW-0539">Nucleus</keyword>
<protein>
    <recommendedName>
        <fullName evidence="7">Origin recognition complex subunit 4 C-terminal domain-containing protein</fullName>
    </recommendedName>
</protein>
<evidence type="ECO:0000313" key="8">
    <source>
        <dbReference type="EMBL" id="EQC37113.1"/>
    </source>
</evidence>
<evidence type="ECO:0000259" key="7">
    <source>
        <dbReference type="Pfam" id="PF14629"/>
    </source>
</evidence>
<dbReference type="RefSeq" id="XP_008609275.1">
    <property type="nucleotide sequence ID" value="XM_008611053.1"/>
</dbReference>
<organism evidence="8 9">
    <name type="scientific">Saprolegnia diclina (strain VS20)</name>
    <dbReference type="NCBI Taxonomy" id="1156394"/>
    <lineage>
        <taxon>Eukaryota</taxon>
        <taxon>Sar</taxon>
        <taxon>Stramenopiles</taxon>
        <taxon>Oomycota</taxon>
        <taxon>Saprolegniomycetes</taxon>
        <taxon>Saprolegniales</taxon>
        <taxon>Saprolegniaceae</taxon>
        <taxon>Saprolegnia</taxon>
    </lineage>
</organism>
<dbReference type="VEuPathDB" id="FungiDB:SDRG_05340"/>